<evidence type="ECO:0000313" key="2">
    <source>
        <dbReference type="EMBL" id="CAD5328706.1"/>
    </source>
</evidence>
<organism evidence="2 3">
    <name type="scientific">Arabidopsis thaliana</name>
    <name type="common">Mouse-ear cress</name>
    <dbReference type="NCBI Taxonomy" id="3702"/>
    <lineage>
        <taxon>Eukaryota</taxon>
        <taxon>Viridiplantae</taxon>
        <taxon>Streptophyta</taxon>
        <taxon>Embryophyta</taxon>
        <taxon>Tracheophyta</taxon>
        <taxon>Spermatophyta</taxon>
        <taxon>Magnoliopsida</taxon>
        <taxon>eudicotyledons</taxon>
        <taxon>Gunneridae</taxon>
        <taxon>Pentapetalae</taxon>
        <taxon>rosids</taxon>
        <taxon>malvids</taxon>
        <taxon>Brassicales</taxon>
        <taxon>Brassicaceae</taxon>
        <taxon>Camelineae</taxon>
        <taxon>Arabidopsis</taxon>
    </lineage>
</organism>
<dbReference type="SMART" id="SM00579">
    <property type="entry name" value="FBD"/>
    <property type="match status" value="1"/>
</dbReference>
<dbReference type="PANTHER" id="PTHR31293:SF12">
    <property type="entry name" value="RNI-LIKE SUPERFAMILY PROTEIN"/>
    <property type="match status" value="1"/>
</dbReference>
<proteinExistence type="predicted"/>
<evidence type="ECO:0000259" key="1">
    <source>
        <dbReference type="SMART" id="SM00579"/>
    </source>
</evidence>
<protein>
    <submittedName>
        <fullName evidence="2">(thale cress) hypothetical protein</fullName>
    </submittedName>
</protein>
<reference evidence="2 3" key="1">
    <citation type="submission" date="2020-09" db="EMBL/GenBank/DDBJ databases">
        <authorList>
            <person name="Ashkenazy H."/>
        </authorList>
    </citation>
    <scope>NUCLEOTIDE SEQUENCE [LARGE SCALE GENOMIC DNA]</scope>
    <source>
        <strain evidence="3">cv. Cdm-0</strain>
    </source>
</reference>
<dbReference type="PANTHER" id="PTHR31293">
    <property type="entry name" value="RNI-LIKE SUPERFAMILY PROTEIN"/>
    <property type="match status" value="1"/>
</dbReference>
<dbReference type="InterPro" id="IPR055294">
    <property type="entry name" value="FBL60-like"/>
</dbReference>
<dbReference type="InterPro" id="IPR006566">
    <property type="entry name" value="FBD"/>
</dbReference>
<accession>A0A7G2F549</accession>
<name>A0A7G2F549_ARATH</name>
<gene>
    <name evidence="2" type="ORF">AT9943_LOCUS16339</name>
</gene>
<dbReference type="AlphaFoldDB" id="A0A7G2F549"/>
<feature type="domain" description="FBD" evidence="1">
    <location>
        <begin position="52"/>
        <end position="123"/>
    </location>
</feature>
<dbReference type="EMBL" id="LR881469">
    <property type="protein sequence ID" value="CAD5328706.1"/>
    <property type="molecule type" value="Genomic_DNA"/>
</dbReference>
<evidence type="ECO:0000313" key="3">
    <source>
        <dbReference type="Proteomes" id="UP000516314"/>
    </source>
</evidence>
<dbReference type="Proteomes" id="UP000516314">
    <property type="component" value="Chromosome 4"/>
</dbReference>
<sequence length="125" mass="14796">MLRSWSYHLVILVRYYIHYYIWNLLPILLEKSPKLETLVIKGPLSADRYEREYGLSCPVKVLEITEYGGKYEELEQMEHFLKKLPCLELVKVRASAINDKEKSRITKDLLMVPRSSNCNIKLKFC</sequence>